<keyword evidence="2" id="KW-1185">Reference proteome</keyword>
<name>G0EJQ2_BRAIP</name>
<proteinExistence type="predicted"/>
<dbReference type="PATRIC" id="fig|1045858.4.peg.1834"/>
<accession>G0EJQ2</accession>
<reference evidence="1 2" key="1">
    <citation type="journal article" date="2011" name="BMC Genomics">
        <title>Complete genome sequence of Brachyspira intermedia reveals unique genomic features in Brachyspira species and phage-mediated horizontal gene transfer.</title>
        <authorList>
            <person name="Hafstrom T."/>
            <person name="Jansson D.S."/>
            <person name="Segerman B."/>
        </authorList>
    </citation>
    <scope>NUCLEOTIDE SEQUENCE [LARGE SCALE GENOMIC DNA]</scope>
    <source>
        <strain evidence="2">ATCC 51140 / PWS/A</strain>
    </source>
</reference>
<evidence type="ECO:0000313" key="2">
    <source>
        <dbReference type="Proteomes" id="UP000008522"/>
    </source>
</evidence>
<evidence type="ECO:0008006" key="3">
    <source>
        <dbReference type="Google" id="ProtNLM"/>
    </source>
</evidence>
<dbReference type="KEGG" id="bip:Bint_1832"/>
<protein>
    <recommendedName>
        <fullName evidence="3">C2H2-type domain-containing protein</fullName>
    </recommendedName>
</protein>
<organism evidence="1 2">
    <name type="scientific">Brachyspira intermedia (strain ATCC 51140 / PWS/A)</name>
    <name type="common">Serpulina intermedia</name>
    <dbReference type="NCBI Taxonomy" id="1045858"/>
    <lineage>
        <taxon>Bacteria</taxon>
        <taxon>Pseudomonadati</taxon>
        <taxon>Spirochaetota</taxon>
        <taxon>Spirochaetia</taxon>
        <taxon>Brachyspirales</taxon>
        <taxon>Brachyspiraceae</taxon>
        <taxon>Brachyspira</taxon>
    </lineage>
</organism>
<dbReference type="eggNOG" id="ENOG50347G9">
    <property type="taxonomic scope" value="Bacteria"/>
</dbReference>
<dbReference type="HOGENOM" id="CLU_168355_0_0_12"/>
<sequence>MAQNFYCEYCGTIYSSIGALTGGACIKHPDGPNKGKHKLYEGGEKSDYFCKYCGNKYHTIASLTNGHCIKHPNGPNKGYHSPAL</sequence>
<dbReference type="OrthoDB" id="308061at2"/>
<dbReference type="RefSeq" id="WP_014488269.1">
    <property type="nucleotide sequence ID" value="NC_017243.1"/>
</dbReference>
<gene>
    <name evidence="1" type="ordered locus">Bint_1832</name>
</gene>
<dbReference type="EMBL" id="CP002874">
    <property type="protein sequence ID" value="AEM22448.1"/>
    <property type="molecule type" value="Genomic_DNA"/>
</dbReference>
<dbReference type="GeneID" id="44970355"/>
<evidence type="ECO:0000313" key="1">
    <source>
        <dbReference type="EMBL" id="AEM22448.1"/>
    </source>
</evidence>
<dbReference type="Proteomes" id="UP000008522">
    <property type="component" value="Chromosome"/>
</dbReference>
<dbReference type="AlphaFoldDB" id="G0EJQ2"/>